<protein>
    <submittedName>
        <fullName evidence="1">Uncharacterized protein</fullName>
    </submittedName>
</protein>
<sequence>MMALTPSALAWAIAAVPAKPVTNSTAIPGYRLRMSM</sequence>
<gene>
    <name evidence="1" type="ORF">AFCDBAGC_4433</name>
</gene>
<name>A0ABQ4QPA6_9HYPH</name>
<dbReference type="Proteomes" id="UP001055117">
    <property type="component" value="Unassembled WGS sequence"/>
</dbReference>
<reference evidence="1 2" key="1">
    <citation type="journal article" date="2021" name="Front. Microbiol.">
        <title>Comprehensive Comparative Genomics and Phenotyping of Methylobacterium Species.</title>
        <authorList>
            <person name="Alessa O."/>
            <person name="Ogura Y."/>
            <person name="Fujitani Y."/>
            <person name="Takami H."/>
            <person name="Hayashi T."/>
            <person name="Sahin N."/>
            <person name="Tani A."/>
        </authorList>
    </citation>
    <scope>NUCLEOTIDE SEQUENCE [LARGE SCALE GENOMIC DNA]</scope>
    <source>
        <strain evidence="1 2">DSM 23679</strain>
    </source>
</reference>
<accession>A0ABQ4QPA6</accession>
<dbReference type="EMBL" id="BPQG01000081">
    <property type="protein sequence ID" value="GJD46551.1"/>
    <property type="molecule type" value="Genomic_DNA"/>
</dbReference>
<organism evidence="1 2">
    <name type="scientific">Methylobacterium cerastii</name>
    <dbReference type="NCBI Taxonomy" id="932741"/>
    <lineage>
        <taxon>Bacteria</taxon>
        <taxon>Pseudomonadati</taxon>
        <taxon>Pseudomonadota</taxon>
        <taxon>Alphaproteobacteria</taxon>
        <taxon>Hyphomicrobiales</taxon>
        <taxon>Methylobacteriaceae</taxon>
        <taxon>Methylobacterium</taxon>
    </lineage>
</organism>
<comment type="caution">
    <text evidence="1">The sequence shown here is derived from an EMBL/GenBank/DDBJ whole genome shotgun (WGS) entry which is preliminary data.</text>
</comment>
<evidence type="ECO:0000313" key="1">
    <source>
        <dbReference type="EMBL" id="GJD46551.1"/>
    </source>
</evidence>
<evidence type="ECO:0000313" key="2">
    <source>
        <dbReference type="Proteomes" id="UP001055117"/>
    </source>
</evidence>
<keyword evidence="2" id="KW-1185">Reference proteome</keyword>
<proteinExistence type="predicted"/>